<accession>K1Q9C9</accession>
<dbReference type="InterPro" id="IPR008979">
    <property type="entry name" value="Galactose-bd-like_sf"/>
</dbReference>
<dbReference type="InterPro" id="IPR050633">
    <property type="entry name" value="Neuropilin_MCO_CoagFactor"/>
</dbReference>
<dbReference type="Gene3D" id="2.60.120.260">
    <property type="entry name" value="Galactose-binding domain-like"/>
    <property type="match status" value="1"/>
</dbReference>
<sequence>MDEVEREISFIDQKLKKLQDSLAHRDHSTPLPRETKEPALYDSGMDTGRPSMLPRRSASPVLATNAMPQTQQPGESPRAQSTEVLNYAGMGARPKDKRPSRTEFSDDDYLEPREKVSPMTDFLEDDHLAPSVTVRKAPRVRCETVALTGNHSTLERTEYTGMRQEFIANSDSTTPVTNILPSPIIAQYIRVYPTECFKYCCLRFDVIGCEASLTTPDATTALFSLTTPNSSTSALTTRTTRLESISFNSSQDGACQCTCTKANGSLTALELKTKIEAVVQNLSVKKEKTSKYIRSKTSAQDSRPEVVYVGSVAIMWIRQWNVSVLIGHP</sequence>
<dbReference type="PANTHER" id="PTHR46806">
    <property type="entry name" value="F5/8 TYPE C DOMAIN-CONTAINING PROTEIN"/>
    <property type="match status" value="1"/>
</dbReference>
<dbReference type="GO" id="GO:0005886">
    <property type="term" value="C:plasma membrane"/>
    <property type="evidence" value="ECO:0007669"/>
    <property type="project" value="TreeGrafter"/>
</dbReference>
<feature type="region of interest" description="Disordered" evidence="2">
    <location>
        <begin position="14"/>
        <end position="60"/>
    </location>
</feature>
<gene>
    <name evidence="3" type="ORF">CGI_10012659</name>
</gene>
<dbReference type="HOGENOM" id="CLU_845298_0_0_1"/>
<keyword evidence="1" id="KW-1015">Disulfide bond</keyword>
<protein>
    <submittedName>
        <fullName evidence="3">Lactadherin</fullName>
    </submittedName>
</protein>
<reference evidence="3" key="1">
    <citation type="journal article" date="2012" name="Nature">
        <title>The oyster genome reveals stress adaptation and complexity of shell formation.</title>
        <authorList>
            <person name="Zhang G."/>
            <person name="Fang X."/>
            <person name="Guo X."/>
            <person name="Li L."/>
            <person name="Luo R."/>
            <person name="Xu F."/>
            <person name="Yang P."/>
            <person name="Zhang L."/>
            <person name="Wang X."/>
            <person name="Qi H."/>
            <person name="Xiong Z."/>
            <person name="Que H."/>
            <person name="Xie Y."/>
            <person name="Holland P.W."/>
            <person name="Paps J."/>
            <person name="Zhu Y."/>
            <person name="Wu F."/>
            <person name="Chen Y."/>
            <person name="Wang J."/>
            <person name="Peng C."/>
            <person name="Meng J."/>
            <person name="Yang L."/>
            <person name="Liu J."/>
            <person name="Wen B."/>
            <person name="Zhang N."/>
            <person name="Huang Z."/>
            <person name="Zhu Q."/>
            <person name="Feng Y."/>
            <person name="Mount A."/>
            <person name="Hedgecock D."/>
            <person name="Xu Z."/>
            <person name="Liu Y."/>
            <person name="Domazet-Loso T."/>
            <person name="Du Y."/>
            <person name="Sun X."/>
            <person name="Zhang S."/>
            <person name="Liu B."/>
            <person name="Cheng P."/>
            <person name="Jiang X."/>
            <person name="Li J."/>
            <person name="Fan D."/>
            <person name="Wang W."/>
            <person name="Fu W."/>
            <person name="Wang T."/>
            <person name="Wang B."/>
            <person name="Zhang J."/>
            <person name="Peng Z."/>
            <person name="Li Y."/>
            <person name="Li N."/>
            <person name="Wang J."/>
            <person name="Chen M."/>
            <person name="He Y."/>
            <person name="Tan F."/>
            <person name="Song X."/>
            <person name="Zheng Q."/>
            <person name="Huang R."/>
            <person name="Yang H."/>
            <person name="Du X."/>
            <person name="Chen L."/>
            <person name="Yang M."/>
            <person name="Gaffney P.M."/>
            <person name="Wang S."/>
            <person name="Luo L."/>
            <person name="She Z."/>
            <person name="Ming Y."/>
            <person name="Huang W."/>
            <person name="Zhang S."/>
            <person name="Huang B."/>
            <person name="Zhang Y."/>
            <person name="Qu T."/>
            <person name="Ni P."/>
            <person name="Miao G."/>
            <person name="Wang J."/>
            <person name="Wang Q."/>
            <person name="Steinberg C.E."/>
            <person name="Wang H."/>
            <person name="Li N."/>
            <person name="Qian L."/>
            <person name="Zhang G."/>
            <person name="Li Y."/>
            <person name="Yang H."/>
            <person name="Liu X."/>
            <person name="Wang J."/>
            <person name="Yin Y."/>
            <person name="Wang J."/>
        </authorList>
    </citation>
    <scope>NUCLEOTIDE SEQUENCE [LARGE SCALE GENOMIC DNA]</scope>
    <source>
        <strain evidence="3">05x7-T-G4-1.051#20</strain>
    </source>
</reference>
<dbReference type="PANTHER" id="PTHR46806:SF7">
    <property type="entry name" value="COAGULATION FACTOR VIII"/>
    <property type="match status" value="1"/>
</dbReference>
<evidence type="ECO:0000256" key="2">
    <source>
        <dbReference type="SAM" id="MobiDB-lite"/>
    </source>
</evidence>
<dbReference type="EMBL" id="JH818097">
    <property type="protein sequence ID" value="EKC30543.1"/>
    <property type="molecule type" value="Genomic_DNA"/>
</dbReference>
<organism evidence="3">
    <name type="scientific">Magallana gigas</name>
    <name type="common">Pacific oyster</name>
    <name type="synonym">Crassostrea gigas</name>
    <dbReference type="NCBI Taxonomy" id="29159"/>
    <lineage>
        <taxon>Eukaryota</taxon>
        <taxon>Metazoa</taxon>
        <taxon>Spiralia</taxon>
        <taxon>Lophotrochozoa</taxon>
        <taxon>Mollusca</taxon>
        <taxon>Bivalvia</taxon>
        <taxon>Autobranchia</taxon>
        <taxon>Pteriomorphia</taxon>
        <taxon>Ostreida</taxon>
        <taxon>Ostreoidea</taxon>
        <taxon>Ostreidae</taxon>
        <taxon>Magallana</taxon>
    </lineage>
</organism>
<feature type="compositionally biased region" description="Basic and acidic residues" evidence="2">
    <location>
        <begin position="14"/>
        <end position="39"/>
    </location>
</feature>
<evidence type="ECO:0000313" key="3">
    <source>
        <dbReference type="EMBL" id="EKC30543.1"/>
    </source>
</evidence>
<name>K1Q9C9_MAGGI</name>
<dbReference type="InParanoid" id="K1Q9C9"/>
<proteinExistence type="predicted"/>
<dbReference type="AlphaFoldDB" id="K1Q9C9"/>
<dbReference type="SUPFAM" id="SSF49785">
    <property type="entry name" value="Galactose-binding domain-like"/>
    <property type="match status" value="1"/>
</dbReference>
<evidence type="ECO:0000256" key="1">
    <source>
        <dbReference type="ARBA" id="ARBA00023157"/>
    </source>
</evidence>
<dbReference type="GO" id="GO:0038023">
    <property type="term" value="F:signaling receptor activity"/>
    <property type="evidence" value="ECO:0007669"/>
    <property type="project" value="TreeGrafter"/>
</dbReference>